<dbReference type="eggNOG" id="COG0567">
    <property type="taxonomic scope" value="Bacteria"/>
</dbReference>
<dbReference type="STRING" id="331113.SNE_A11080"/>
<dbReference type="AlphaFoldDB" id="F8L4X2"/>
<dbReference type="NCBIfam" id="NF006914">
    <property type="entry name" value="PRK09404.1"/>
    <property type="match status" value="1"/>
</dbReference>
<evidence type="ECO:0000256" key="5">
    <source>
        <dbReference type="ARBA" id="ARBA00023002"/>
    </source>
</evidence>
<dbReference type="RefSeq" id="WP_013943452.1">
    <property type="nucleotide sequence ID" value="NC_015713.1"/>
</dbReference>
<accession>F8L4X2</accession>
<dbReference type="GO" id="GO:0030976">
    <property type="term" value="F:thiamine pyrophosphate binding"/>
    <property type="evidence" value="ECO:0007669"/>
    <property type="project" value="InterPro"/>
</dbReference>
<dbReference type="NCBIfam" id="TIGR00239">
    <property type="entry name" value="2oxo_dh_E1"/>
    <property type="match status" value="1"/>
</dbReference>
<dbReference type="Gene3D" id="1.10.287.1150">
    <property type="entry name" value="TPP helical domain"/>
    <property type="match status" value="1"/>
</dbReference>
<dbReference type="PANTHER" id="PTHR23152">
    <property type="entry name" value="2-OXOGLUTARATE DEHYDROGENASE"/>
    <property type="match status" value="1"/>
</dbReference>
<evidence type="ECO:0000259" key="7">
    <source>
        <dbReference type="SMART" id="SM00861"/>
    </source>
</evidence>
<dbReference type="Pfam" id="PF02779">
    <property type="entry name" value="Transket_pyr"/>
    <property type="match status" value="1"/>
</dbReference>
<dbReference type="SMART" id="SM00861">
    <property type="entry name" value="Transket_pyr"/>
    <property type="match status" value="1"/>
</dbReference>
<evidence type="ECO:0000313" key="9">
    <source>
        <dbReference type="Proteomes" id="UP000000496"/>
    </source>
</evidence>
<dbReference type="InterPro" id="IPR042179">
    <property type="entry name" value="KGD_C_sf"/>
</dbReference>
<keyword evidence="9" id="KW-1185">Reference proteome</keyword>
<comment type="similarity">
    <text evidence="3">Belongs to the alpha-ketoglutarate dehydrogenase family.</text>
</comment>
<name>F8L4X2_SIMNZ</name>
<dbReference type="HOGENOM" id="CLU_004709_1_0_0"/>
<feature type="domain" description="Transketolase-like pyrimidine-binding" evidence="7">
    <location>
        <begin position="570"/>
        <end position="763"/>
    </location>
</feature>
<sequence length="909" mass="103050">MNDHRFEYANLANLKFIEQLYSEYLEDPSKVDLSWQRFFEGMAFGARLPAQTVCPTLSSPDLRVFHLIEAYRIFGHRAAHINPLSDGPPKPEEIAELKLETLGFKQSDLSQNFPTCGFLKEETAPLSKIVEALQQTYCHFVGFEYMGMQTPEVEKFIQQQIEPYFSYPMSHEERLRLLHHLNTSEVFESFIHMKYPGQKRFSVEGGETIIPLMHELIDEGGEEGVQTFVLGMAHRGRLNVLANILRKSYSSIFHEFESTYIPDTVQGTGDVKYHMGYSATIETTKGKPMQLHLAANPSHLESVDPVVEGQTRAYQEKEGSLKTSAIVPVLIHGDAAIAGQGVVYETLQFCNIPGYATGGTIHIVINNQVGFTAHPHESRSTQYCTDIAKGFGAPVFHLNAEKPENCLAAARLAMRIRQRFHCDVFLELNCFRKYGHNETDEPGFTQPLAYQKIRDRKNIRDLYRDQSVERGNFSKEEAQACEDEFKALLEKELQATKDLTKQKREVKLPKEQKPSPLLQHVPSGIPISRLKELTEKFCAVPSEFNIHPKVKRIFEDRKKMSEGDLKTPVVDWGMAEYLAYASLLTDGVHVRLSGQDSGRGTFSHRHAILTDQQSQKTYVPLNHLAQNQASFDVYNSPLSEYAVMGFEYGYSLVYEKSLVIWEAQFGDFANGAQITIDQYVVSAEQKWGSHSSFTLLMPHGYEGMGPEHSSARIERFLQLAASDSIYVAVPSTASQFYHILRRQGITSMKKPLMLFSPKALLRFPPSSSPLEAFDEGTSFQEVIDDPSPPNKPNRVLFCTGKVYYDLVQEREKRGASDVAIVRIEQLYPLHEEKIQSTLRKYKGISSCYWVQEEHENMGAWGYISPKLQKLLPEKLELRYVGRVRSASPAAGSGALHKFELAKFLNEAFE</sequence>
<dbReference type="PANTHER" id="PTHR23152:SF4">
    <property type="entry name" value="2-OXOADIPATE DEHYDROGENASE COMPLEX COMPONENT E1"/>
    <property type="match status" value="1"/>
</dbReference>
<dbReference type="NCBIfam" id="NF008907">
    <property type="entry name" value="PRK12270.1"/>
    <property type="match status" value="1"/>
</dbReference>
<evidence type="ECO:0000256" key="4">
    <source>
        <dbReference type="ARBA" id="ARBA00012280"/>
    </source>
</evidence>
<evidence type="ECO:0000256" key="2">
    <source>
        <dbReference type="ARBA" id="ARBA00003906"/>
    </source>
</evidence>
<dbReference type="Gene3D" id="3.40.50.12470">
    <property type="match status" value="1"/>
</dbReference>
<dbReference type="GO" id="GO:0045252">
    <property type="term" value="C:oxoglutarate dehydrogenase complex"/>
    <property type="evidence" value="ECO:0007669"/>
    <property type="project" value="TreeGrafter"/>
</dbReference>
<dbReference type="EMBL" id="FR872582">
    <property type="protein sequence ID" value="CCB88985.1"/>
    <property type="molecule type" value="Genomic_DNA"/>
</dbReference>
<dbReference type="Pfam" id="PF16078">
    <property type="entry name" value="2-oxogl_dehyd_N"/>
    <property type="match status" value="1"/>
</dbReference>
<dbReference type="InterPro" id="IPR001017">
    <property type="entry name" value="DH_E1"/>
</dbReference>
<proteinExistence type="inferred from homology"/>
<dbReference type="InterPro" id="IPR005475">
    <property type="entry name" value="Transketolase-like_Pyr-bd"/>
</dbReference>
<evidence type="ECO:0000313" key="8">
    <source>
        <dbReference type="EMBL" id="CCB88985.1"/>
    </source>
</evidence>
<dbReference type="GO" id="GO:0005829">
    <property type="term" value="C:cytosol"/>
    <property type="evidence" value="ECO:0007669"/>
    <property type="project" value="TreeGrafter"/>
</dbReference>
<dbReference type="GO" id="GO:0004591">
    <property type="term" value="F:oxoglutarate dehydrogenase (succinyl-transferring) activity"/>
    <property type="evidence" value="ECO:0007669"/>
    <property type="project" value="UniProtKB-EC"/>
</dbReference>
<evidence type="ECO:0000256" key="3">
    <source>
        <dbReference type="ARBA" id="ARBA00006936"/>
    </source>
</evidence>
<comment type="function">
    <text evidence="2">E1 component of the 2-oxoglutarate dehydrogenase (OGDH) complex which catalyzes the decarboxylation of 2-oxoglutarate, the first step in the conversion of 2-oxoglutarate to succinyl-CoA and CO(2).</text>
</comment>
<dbReference type="InterPro" id="IPR029061">
    <property type="entry name" value="THDP-binding"/>
</dbReference>
<reference evidence="8 9" key="2">
    <citation type="journal article" date="2011" name="Mol. Biol. Evol.">
        <title>Unity in variety--the pan-genome of the Chlamydiae.</title>
        <authorList>
            <person name="Collingro A."/>
            <person name="Tischler P."/>
            <person name="Weinmaier T."/>
            <person name="Penz T."/>
            <person name="Heinz E."/>
            <person name="Brunham R.C."/>
            <person name="Read T.D."/>
            <person name="Bavoil P.M."/>
            <person name="Sachse K."/>
            <person name="Kahane S."/>
            <person name="Friedman M.G."/>
            <person name="Rattei T."/>
            <person name="Myers G.S."/>
            <person name="Horn M."/>
        </authorList>
    </citation>
    <scope>NUCLEOTIDE SEQUENCE [LARGE SCALE GENOMIC DNA]</scope>
    <source>
        <strain evidence="9">ATCC VR-1471 / Z</strain>
    </source>
</reference>
<dbReference type="Pfam" id="PF16870">
    <property type="entry name" value="OxoGdeHyase_C"/>
    <property type="match status" value="1"/>
</dbReference>
<dbReference type="SUPFAM" id="SSF52518">
    <property type="entry name" value="Thiamin diphosphate-binding fold (THDP-binding)"/>
    <property type="match status" value="2"/>
</dbReference>
<evidence type="ECO:0000256" key="1">
    <source>
        <dbReference type="ARBA" id="ARBA00001964"/>
    </source>
</evidence>
<dbReference type="InterPro" id="IPR032106">
    <property type="entry name" value="2-oxogl_dehyd_N"/>
</dbReference>
<dbReference type="EC" id="1.2.4.2" evidence="4"/>
<dbReference type="Pfam" id="PF00676">
    <property type="entry name" value="E1_dh"/>
    <property type="match status" value="1"/>
</dbReference>
<organism evidence="8 9">
    <name type="scientific">Simkania negevensis (strain ATCC VR-1471 / DSM 27360 / Z)</name>
    <dbReference type="NCBI Taxonomy" id="331113"/>
    <lineage>
        <taxon>Bacteria</taxon>
        <taxon>Pseudomonadati</taxon>
        <taxon>Chlamydiota</taxon>
        <taxon>Chlamydiia</taxon>
        <taxon>Parachlamydiales</taxon>
        <taxon>Simkaniaceae</taxon>
        <taxon>Simkania</taxon>
    </lineage>
</organism>
<dbReference type="Gene3D" id="3.40.50.970">
    <property type="match status" value="1"/>
</dbReference>
<keyword evidence="5 8" id="KW-0560">Oxidoreductase</keyword>
<reference key="1">
    <citation type="journal article" date="2011" name="Mol. Biol. Evol.">
        <title>Unity in variety -- the pan-genome of the Chlamydiae.</title>
        <authorList>
            <person name="Collingro A."/>
            <person name="Tischler P."/>
            <person name="Weinmaier T."/>
            <person name="Penz T."/>
            <person name="Heinz E."/>
            <person name="Brunham R.C."/>
            <person name="Read T.D."/>
            <person name="Bavoil P.M."/>
            <person name="Sachse K."/>
            <person name="Kahane S."/>
            <person name="Friedman M.G."/>
            <person name="Rattei T."/>
            <person name="Myers G.S.A."/>
            <person name="Horn M."/>
        </authorList>
    </citation>
    <scope>NUCLEOTIDE SEQUENCE</scope>
    <source>
        <strain>Z</strain>
    </source>
</reference>
<dbReference type="PIRSF" id="PIRSF000157">
    <property type="entry name" value="Oxoglu_dh_E1"/>
    <property type="match status" value="1"/>
</dbReference>
<dbReference type="Gene3D" id="3.40.50.11610">
    <property type="entry name" value="Multifunctional 2-oxoglutarate metabolism enzyme, C-terminal domain"/>
    <property type="match status" value="1"/>
</dbReference>
<protein>
    <recommendedName>
        <fullName evidence="4">oxoglutarate dehydrogenase (succinyl-transferring)</fullName>
        <ecNumber evidence="4">1.2.4.2</ecNumber>
    </recommendedName>
</protein>
<dbReference type="CDD" id="cd02016">
    <property type="entry name" value="TPP_E1_OGDC_like"/>
    <property type="match status" value="1"/>
</dbReference>
<keyword evidence="6" id="KW-0786">Thiamine pyrophosphate</keyword>
<gene>
    <name evidence="8" type="primary">sucA</name>
    <name evidence="8" type="ordered locus">SNE_A11080</name>
</gene>
<dbReference type="OrthoDB" id="9759785at2"/>
<evidence type="ECO:0000256" key="6">
    <source>
        <dbReference type="ARBA" id="ARBA00023052"/>
    </source>
</evidence>
<dbReference type="InterPro" id="IPR011603">
    <property type="entry name" value="2oxoglutarate_DH_E1"/>
</dbReference>
<dbReference type="GO" id="GO:0006099">
    <property type="term" value="P:tricarboxylic acid cycle"/>
    <property type="evidence" value="ECO:0007669"/>
    <property type="project" value="TreeGrafter"/>
</dbReference>
<dbReference type="Proteomes" id="UP000000496">
    <property type="component" value="Chromosome gsn.131"/>
</dbReference>
<dbReference type="KEGG" id="sng:SNE_A11080"/>
<dbReference type="InterPro" id="IPR031717">
    <property type="entry name" value="ODO-1/KGD_C"/>
</dbReference>
<comment type="cofactor">
    <cofactor evidence="1">
        <name>thiamine diphosphate</name>
        <dbReference type="ChEBI" id="CHEBI:58937"/>
    </cofactor>
</comment>